<dbReference type="SUPFAM" id="SSF48208">
    <property type="entry name" value="Six-hairpin glycosidases"/>
    <property type="match status" value="1"/>
</dbReference>
<name>A0A2T2XLT4_9FIRM</name>
<proteinExistence type="predicted"/>
<evidence type="ECO:0000313" key="3">
    <source>
        <dbReference type="EMBL" id="PSR35462.1"/>
    </source>
</evidence>
<dbReference type="EMBL" id="PXYW01000001">
    <property type="protein sequence ID" value="PSR35462.1"/>
    <property type="molecule type" value="Genomic_DNA"/>
</dbReference>
<comment type="caution">
    <text evidence="3">The sequence shown here is derived from an EMBL/GenBank/DDBJ whole genome shotgun (WGS) entry which is preliminary data.</text>
</comment>
<feature type="domain" description="Mannosylglycerate hydrolase MGH1-like glycoside hydrolase" evidence="2">
    <location>
        <begin position="375"/>
        <end position="616"/>
    </location>
</feature>
<accession>A0A2T2XLT4</accession>
<dbReference type="Pfam" id="PF22422">
    <property type="entry name" value="MGH1-like_GH"/>
    <property type="match status" value="1"/>
</dbReference>
<dbReference type="GO" id="GO:0005975">
    <property type="term" value="P:carbohydrate metabolic process"/>
    <property type="evidence" value="ECO:0007669"/>
    <property type="project" value="InterPro"/>
</dbReference>
<dbReference type="Proteomes" id="UP000242972">
    <property type="component" value="Unassembled WGS sequence"/>
</dbReference>
<evidence type="ECO:0000259" key="2">
    <source>
        <dbReference type="Pfam" id="PF22422"/>
    </source>
</evidence>
<evidence type="ECO:0000313" key="4">
    <source>
        <dbReference type="Proteomes" id="UP000242972"/>
    </source>
</evidence>
<dbReference type="InterPro" id="IPR012341">
    <property type="entry name" value="6hp_glycosidase-like_sf"/>
</dbReference>
<reference evidence="3 4" key="1">
    <citation type="journal article" date="2014" name="BMC Genomics">
        <title>Comparison of environmental and isolate Sulfobacillus genomes reveals diverse carbon, sulfur, nitrogen, and hydrogen metabolisms.</title>
        <authorList>
            <person name="Justice N.B."/>
            <person name="Norman A."/>
            <person name="Brown C.T."/>
            <person name="Singh A."/>
            <person name="Thomas B.C."/>
            <person name="Banfield J.F."/>
        </authorList>
    </citation>
    <scope>NUCLEOTIDE SEQUENCE [LARGE SCALE GENOMIC DNA]</scope>
    <source>
        <strain evidence="3">AMDSBA4</strain>
    </source>
</reference>
<gene>
    <name evidence="3" type="ORF">C7B46_00265</name>
</gene>
<protein>
    <submittedName>
        <fullName evidence="3">Amylo-alpha-1,6-glucosidase</fullName>
    </submittedName>
</protein>
<feature type="domain" description="Putative glycogen debranching enzyme N-terminal" evidence="1">
    <location>
        <begin position="6"/>
        <end position="172"/>
    </location>
</feature>
<dbReference type="Gene3D" id="1.50.10.10">
    <property type="match status" value="1"/>
</dbReference>
<organism evidence="3 4">
    <name type="scientific">Sulfobacillus benefaciens</name>
    <dbReference type="NCBI Taxonomy" id="453960"/>
    <lineage>
        <taxon>Bacteria</taxon>
        <taxon>Bacillati</taxon>
        <taxon>Bacillota</taxon>
        <taxon>Clostridia</taxon>
        <taxon>Eubacteriales</taxon>
        <taxon>Clostridiales Family XVII. Incertae Sedis</taxon>
        <taxon>Sulfobacillus</taxon>
    </lineage>
</organism>
<dbReference type="InterPro" id="IPR054491">
    <property type="entry name" value="MGH1-like_GH"/>
</dbReference>
<sequence length="732" mass="82546">MNYGVIKENDLFYVFGPEGMIGRQYQHGLFTRDTRFLSRLQWHVQPDVLVLLESDTSTGYESVYRYTNRPPEDESGIPRESLLITRRQWVDGQALHESLIIENFAMVPVSLKYTYIIDADFLDMFEVRGFRQTPLARQIDVHSGNGSCVFSYMAQDGLITRTTVLLKSGEATVVDADWIRVSGDGTARQWTNSVTILPHSKQTEELVVEAGCSDRRKTATRMSRPEVKPAAIQNDFGNKLMGHSAPLSPAIWRSYQEWFSRMPQVSGNDRFAQWYAQGIKDLRMLQSDLGYGKMAVAGVPWYAVPFGRDSLIASRQMLLAERDVARGTLLTMAHFQGWEERSERDEQPGKIVHEVRNGELSRLGTLPFSQYYGSIDATPLFLLLIADYFKWTGDEEFVRGLLSHVERALTWMTRFGDRDHDGFLEYWREASDGIANQGWKDSGDSIMYSDGRLVEGTVALCEVQAYAHRAYMEWHDIYTAFGMVHEADNLKHHAKTLQANFLQHFVLADGTVALALDGEKRPCQVISSNMGQVLVSDILPPGVARTVAQHMVSPDMLTGFGIRTLSSQEIRYNPVSYHNGSVWPHDTSLIIYGLRRHGYVAESLEVIENLLRAQDAFEYHRLPELFAGFSAVEISRPVPYPVSCSPQAWAAAVPVFVLEQCLGLQPDGVHRVIQIDPMLPDSVPYLEIRGIRLGGGILSVSLRRDKGGVDMKIIENSSGWPLVHPMAKEVRS</sequence>
<dbReference type="InterPro" id="IPR032856">
    <property type="entry name" value="GDE_N_bis"/>
</dbReference>
<evidence type="ECO:0000259" key="1">
    <source>
        <dbReference type="Pfam" id="PF14742"/>
    </source>
</evidence>
<dbReference type="InterPro" id="IPR008928">
    <property type="entry name" value="6-hairpin_glycosidase_sf"/>
</dbReference>
<dbReference type="Pfam" id="PF14742">
    <property type="entry name" value="GDE_N_bis"/>
    <property type="match status" value="1"/>
</dbReference>
<dbReference type="AlphaFoldDB" id="A0A2T2XLT4"/>